<gene>
    <name evidence="2" type="ORF">BCR44DRAFT_1186409</name>
</gene>
<organism evidence="2 3">
    <name type="scientific">Catenaria anguillulae PL171</name>
    <dbReference type="NCBI Taxonomy" id="765915"/>
    <lineage>
        <taxon>Eukaryota</taxon>
        <taxon>Fungi</taxon>
        <taxon>Fungi incertae sedis</taxon>
        <taxon>Blastocladiomycota</taxon>
        <taxon>Blastocladiomycetes</taxon>
        <taxon>Blastocladiales</taxon>
        <taxon>Catenariaceae</taxon>
        <taxon>Catenaria</taxon>
    </lineage>
</organism>
<comment type="caution">
    <text evidence="2">The sequence shown here is derived from an EMBL/GenBank/DDBJ whole genome shotgun (WGS) entry which is preliminary data.</text>
</comment>
<protein>
    <submittedName>
        <fullName evidence="2">Uncharacterized protein</fullName>
    </submittedName>
</protein>
<feature type="region of interest" description="Disordered" evidence="1">
    <location>
        <begin position="189"/>
        <end position="214"/>
    </location>
</feature>
<feature type="compositionally biased region" description="Low complexity" evidence="1">
    <location>
        <begin position="194"/>
        <end position="214"/>
    </location>
</feature>
<reference evidence="2 3" key="1">
    <citation type="submission" date="2016-07" db="EMBL/GenBank/DDBJ databases">
        <title>Pervasive Adenine N6-methylation of Active Genes in Fungi.</title>
        <authorList>
            <consortium name="DOE Joint Genome Institute"/>
            <person name="Mondo S.J."/>
            <person name="Dannebaum R.O."/>
            <person name="Kuo R.C."/>
            <person name="Labutti K."/>
            <person name="Haridas S."/>
            <person name="Kuo A."/>
            <person name="Salamov A."/>
            <person name="Ahrendt S.R."/>
            <person name="Lipzen A."/>
            <person name="Sullivan W."/>
            <person name="Andreopoulos W.B."/>
            <person name="Clum A."/>
            <person name="Lindquist E."/>
            <person name="Daum C."/>
            <person name="Ramamoorthy G.K."/>
            <person name="Gryganskyi A."/>
            <person name="Culley D."/>
            <person name="Magnuson J.K."/>
            <person name="James T.Y."/>
            <person name="O'Malley M.A."/>
            <person name="Stajich J.E."/>
            <person name="Spatafora J.W."/>
            <person name="Visel A."/>
            <person name="Grigoriev I.V."/>
        </authorList>
    </citation>
    <scope>NUCLEOTIDE SEQUENCE [LARGE SCALE GENOMIC DNA]</scope>
    <source>
        <strain evidence="2 3">PL171</strain>
    </source>
</reference>
<evidence type="ECO:0000313" key="3">
    <source>
        <dbReference type="Proteomes" id="UP000193411"/>
    </source>
</evidence>
<proteinExistence type="predicted"/>
<name>A0A1Y2HHC6_9FUNG</name>
<accession>A0A1Y2HHC6</accession>
<dbReference type="AlphaFoldDB" id="A0A1Y2HHC6"/>
<evidence type="ECO:0000256" key="1">
    <source>
        <dbReference type="SAM" id="MobiDB-lite"/>
    </source>
</evidence>
<sequence length="214" mass="23568">MGTRRKALVPPCRRTFGLGSRLALFVHLGLGHGRIGQRLGDTDSHHPRRAPRQTSEAHQAPSPPVDRRPRRRSKARLDHPRPPHGRPQGSWPRHEGRAHAPGCCRQGIPRSDPQASDFGHCRRHGRGRCPLRPKTEHTALNGRLLFLRRHALAGEMAVTCRVDALRGRVGTSVALKLIRQAAWRLTAGTDPDSRSTTLFGSTSSSGLSPPSSLR</sequence>
<keyword evidence="3" id="KW-1185">Reference proteome</keyword>
<feature type="region of interest" description="Disordered" evidence="1">
    <location>
        <begin position="37"/>
        <end position="120"/>
    </location>
</feature>
<dbReference type="EMBL" id="MCFL01000032">
    <property type="protein sequence ID" value="ORZ33939.1"/>
    <property type="molecule type" value="Genomic_DNA"/>
</dbReference>
<evidence type="ECO:0000313" key="2">
    <source>
        <dbReference type="EMBL" id="ORZ33939.1"/>
    </source>
</evidence>
<dbReference type="Proteomes" id="UP000193411">
    <property type="component" value="Unassembled WGS sequence"/>
</dbReference>